<feature type="transmembrane region" description="Helical" evidence="1">
    <location>
        <begin position="26"/>
        <end position="46"/>
    </location>
</feature>
<keyword evidence="3" id="KW-1185">Reference proteome</keyword>
<keyword evidence="1" id="KW-0812">Transmembrane</keyword>
<dbReference type="Proteomes" id="UP000799118">
    <property type="component" value="Unassembled WGS sequence"/>
</dbReference>
<reference evidence="2" key="1">
    <citation type="journal article" date="2019" name="Environ. Microbiol.">
        <title>Fungal ecological strategies reflected in gene transcription - a case study of two litter decomposers.</title>
        <authorList>
            <person name="Barbi F."/>
            <person name="Kohler A."/>
            <person name="Barry K."/>
            <person name="Baskaran P."/>
            <person name="Daum C."/>
            <person name="Fauchery L."/>
            <person name="Ihrmark K."/>
            <person name="Kuo A."/>
            <person name="LaButti K."/>
            <person name="Lipzen A."/>
            <person name="Morin E."/>
            <person name="Grigoriev I.V."/>
            <person name="Henrissat B."/>
            <person name="Lindahl B."/>
            <person name="Martin F."/>
        </authorList>
    </citation>
    <scope>NUCLEOTIDE SEQUENCE</scope>
    <source>
        <strain evidence="2">JB14</strain>
    </source>
</reference>
<accession>A0A6A4GNF6</accession>
<gene>
    <name evidence="2" type="ORF">BT96DRAFT_837843</name>
</gene>
<evidence type="ECO:0000256" key="1">
    <source>
        <dbReference type="SAM" id="Phobius"/>
    </source>
</evidence>
<organism evidence="2 3">
    <name type="scientific">Gymnopus androsaceus JB14</name>
    <dbReference type="NCBI Taxonomy" id="1447944"/>
    <lineage>
        <taxon>Eukaryota</taxon>
        <taxon>Fungi</taxon>
        <taxon>Dikarya</taxon>
        <taxon>Basidiomycota</taxon>
        <taxon>Agaricomycotina</taxon>
        <taxon>Agaricomycetes</taxon>
        <taxon>Agaricomycetidae</taxon>
        <taxon>Agaricales</taxon>
        <taxon>Marasmiineae</taxon>
        <taxon>Omphalotaceae</taxon>
        <taxon>Gymnopus</taxon>
    </lineage>
</organism>
<sequence>MKVWTRDLQTLFPHIRGSTPRPNIHAAAHIYDFLLLFGPVLSWWYFPFEHLIGVLQKINTNDHTGGEMEATIMKTMACTANIHCWLRHPDCPDAIHVLKDLFDKCFVPVSRPDALNEFVERKGTHRAYVAHDGDNLSPFKTHPGNSTIIYRPLPSKPPVAGQIQSIENLHNHDGQNTGICLHVHRHNLLSKALYDPFLQFPHFNAKTYSTTLRAAEDIIGLDDIVAHAAQYNYSHGRSVMVSLSRQ</sequence>
<keyword evidence="1" id="KW-0472">Membrane</keyword>
<keyword evidence="1" id="KW-1133">Transmembrane helix</keyword>
<evidence type="ECO:0000313" key="3">
    <source>
        <dbReference type="Proteomes" id="UP000799118"/>
    </source>
</evidence>
<name>A0A6A4GNF6_9AGAR</name>
<dbReference type="AlphaFoldDB" id="A0A6A4GNF6"/>
<proteinExistence type="predicted"/>
<dbReference type="EMBL" id="ML769810">
    <property type="protein sequence ID" value="KAE9387299.1"/>
    <property type="molecule type" value="Genomic_DNA"/>
</dbReference>
<evidence type="ECO:0000313" key="2">
    <source>
        <dbReference type="EMBL" id="KAE9387299.1"/>
    </source>
</evidence>
<dbReference type="OrthoDB" id="3269001at2759"/>
<protein>
    <submittedName>
        <fullName evidence="2">Uncharacterized protein</fullName>
    </submittedName>
</protein>